<sequence length="66" mass="7291">MEHKANLNWRRSSHSGDSMNCVEVAVAPAVQGFAVRDSKDPDGPRLALARLDLAELLADLRRRHLG</sequence>
<gene>
    <name evidence="2" type="ORF">ACFPCY_34165</name>
</gene>
<reference evidence="3" key="1">
    <citation type="journal article" date="2019" name="Int. J. Syst. Evol. Microbiol.">
        <title>The Global Catalogue of Microorganisms (GCM) 10K type strain sequencing project: providing services to taxonomists for standard genome sequencing and annotation.</title>
        <authorList>
            <consortium name="The Broad Institute Genomics Platform"/>
            <consortium name="The Broad Institute Genome Sequencing Center for Infectious Disease"/>
            <person name="Wu L."/>
            <person name="Ma J."/>
        </authorList>
    </citation>
    <scope>NUCLEOTIDE SEQUENCE [LARGE SCALE GENOMIC DNA]</scope>
    <source>
        <strain evidence="3">KLKA75</strain>
    </source>
</reference>
<dbReference type="Proteomes" id="UP001595872">
    <property type="component" value="Unassembled WGS sequence"/>
</dbReference>
<evidence type="ECO:0000259" key="1">
    <source>
        <dbReference type="Pfam" id="PF04149"/>
    </source>
</evidence>
<dbReference type="EMBL" id="JBHSIT010000012">
    <property type="protein sequence ID" value="MFC4912389.1"/>
    <property type="molecule type" value="Genomic_DNA"/>
</dbReference>
<proteinExistence type="predicted"/>
<dbReference type="InterPro" id="IPR007278">
    <property type="entry name" value="DUF397"/>
</dbReference>
<organism evidence="2 3">
    <name type="scientific">Actinomadura gamaensis</name>
    <dbReference type="NCBI Taxonomy" id="1763541"/>
    <lineage>
        <taxon>Bacteria</taxon>
        <taxon>Bacillati</taxon>
        <taxon>Actinomycetota</taxon>
        <taxon>Actinomycetes</taxon>
        <taxon>Streptosporangiales</taxon>
        <taxon>Thermomonosporaceae</taxon>
        <taxon>Actinomadura</taxon>
    </lineage>
</organism>
<protein>
    <submittedName>
        <fullName evidence="2">DUF397 domain-containing protein</fullName>
    </submittedName>
</protein>
<accession>A0ABV9U974</accession>
<evidence type="ECO:0000313" key="3">
    <source>
        <dbReference type="Proteomes" id="UP001595872"/>
    </source>
</evidence>
<dbReference type="RefSeq" id="WP_378262249.1">
    <property type="nucleotide sequence ID" value="NZ_JBHSIT010000012.1"/>
</dbReference>
<name>A0ABV9U974_9ACTN</name>
<feature type="domain" description="DUF397" evidence="1">
    <location>
        <begin position="7"/>
        <end position="61"/>
    </location>
</feature>
<comment type="caution">
    <text evidence="2">The sequence shown here is derived from an EMBL/GenBank/DDBJ whole genome shotgun (WGS) entry which is preliminary data.</text>
</comment>
<dbReference type="Pfam" id="PF04149">
    <property type="entry name" value="DUF397"/>
    <property type="match status" value="1"/>
</dbReference>
<evidence type="ECO:0000313" key="2">
    <source>
        <dbReference type="EMBL" id="MFC4912389.1"/>
    </source>
</evidence>
<keyword evidence="3" id="KW-1185">Reference proteome</keyword>